<keyword evidence="4" id="KW-1185">Reference proteome</keyword>
<dbReference type="Pfam" id="PF13489">
    <property type="entry name" value="Methyltransf_23"/>
    <property type="match status" value="1"/>
</dbReference>
<dbReference type="InParanoid" id="A0A2N3MXY6"/>
<dbReference type="EMBL" id="NLAX01001623">
    <property type="protein sequence ID" value="PKS05036.1"/>
    <property type="molecule type" value="Genomic_DNA"/>
</dbReference>
<dbReference type="Gene3D" id="3.40.50.150">
    <property type="entry name" value="Vaccinia Virus protein VP39"/>
    <property type="match status" value="1"/>
</dbReference>
<feature type="region of interest" description="Disordered" evidence="2">
    <location>
        <begin position="31"/>
        <end position="52"/>
    </location>
</feature>
<sequence>DTSTPSLIIAQDDYHNHYRRPLGASYLRSSIMSSQDPSVPSSDGSSDSETYHRTIETKSLTESILEHVVEGGLRYHAYHAGKYPFPNDDVEQQCDEMRHVMTLALCDGRAFHAPVEDLLDKGAEVLDLGTGTGVWCTELADAYPNSQFLGLDLSPIQPELVPPNVQFVVDDVEHENGWDYPENHFDFIHIRHILYSIKDRRALIERAFKHLKPGGYLEIQELHYDPRADDASLTEDTTYRLRDFLYHLSQGLRVLGSDLHAITHVEEDLSSVGFERVTATILKCPIGVWPKKPELSYCGDLLKTVILDGLKGLARKPFIHGLGWTMMQVEMLLVEVRRAVADTGFHTYLPFHMIHARKPV</sequence>
<feature type="compositionally biased region" description="Low complexity" evidence="2">
    <location>
        <begin position="31"/>
        <end position="48"/>
    </location>
</feature>
<dbReference type="PANTHER" id="PTHR43591">
    <property type="entry name" value="METHYLTRANSFERASE"/>
    <property type="match status" value="1"/>
</dbReference>
<comment type="caution">
    <text evidence="3">The sequence shown here is derived from an EMBL/GenBank/DDBJ whole genome shotgun (WGS) entry which is preliminary data.</text>
</comment>
<name>A0A2N3MXY6_9PEZI</name>
<protein>
    <recommendedName>
        <fullName evidence="5">Methyltransferase domain-containing protein</fullName>
    </recommendedName>
</protein>
<organism evidence="3 4">
    <name type="scientific">Lomentospora prolificans</name>
    <dbReference type="NCBI Taxonomy" id="41688"/>
    <lineage>
        <taxon>Eukaryota</taxon>
        <taxon>Fungi</taxon>
        <taxon>Dikarya</taxon>
        <taxon>Ascomycota</taxon>
        <taxon>Pezizomycotina</taxon>
        <taxon>Sordariomycetes</taxon>
        <taxon>Hypocreomycetidae</taxon>
        <taxon>Microascales</taxon>
        <taxon>Microascaceae</taxon>
        <taxon>Lomentospora</taxon>
    </lineage>
</organism>
<dbReference type="VEuPathDB" id="FungiDB:jhhlp_008402"/>
<dbReference type="AlphaFoldDB" id="A0A2N3MXY6"/>
<dbReference type="STRING" id="41688.A0A2N3MXY6"/>
<evidence type="ECO:0008006" key="5">
    <source>
        <dbReference type="Google" id="ProtNLM"/>
    </source>
</evidence>
<evidence type="ECO:0000313" key="4">
    <source>
        <dbReference type="Proteomes" id="UP000233524"/>
    </source>
</evidence>
<dbReference type="CDD" id="cd02440">
    <property type="entry name" value="AdoMet_MTases"/>
    <property type="match status" value="1"/>
</dbReference>
<dbReference type="InterPro" id="IPR029063">
    <property type="entry name" value="SAM-dependent_MTases_sf"/>
</dbReference>
<dbReference type="PANTHER" id="PTHR43591:SF10">
    <property type="entry name" value="ABC TRANSMEMBRANE TYPE-1 DOMAIN-CONTAINING PROTEIN-RELATED"/>
    <property type="match status" value="1"/>
</dbReference>
<accession>A0A2N3MXY6</accession>
<dbReference type="OrthoDB" id="2013972at2759"/>
<dbReference type="Proteomes" id="UP000233524">
    <property type="component" value="Unassembled WGS sequence"/>
</dbReference>
<feature type="non-terminal residue" evidence="3">
    <location>
        <position position="1"/>
    </location>
</feature>
<evidence type="ECO:0000256" key="1">
    <source>
        <dbReference type="ARBA" id="ARBA00038158"/>
    </source>
</evidence>
<gene>
    <name evidence="3" type="ORF">jhhlp_008402</name>
</gene>
<evidence type="ECO:0000256" key="2">
    <source>
        <dbReference type="SAM" id="MobiDB-lite"/>
    </source>
</evidence>
<evidence type="ECO:0000313" key="3">
    <source>
        <dbReference type="EMBL" id="PKS05036.1"/>
    </source>
</evidence>
<proteinExistence type="inferred from homology"/>
<dbReference type="GO" id="GO:0008168">
    <property type="term" value="F:methyltransferase activity"/>
    <property type="evidence" value="ECO:0007669"/>
    <property type="project" value="TreeGrafter"/>
</dbReference>
<reference evidence="3 4" key="1">
    <citation type="journal article" date="2017" name="G3 (Bethesda)">
        <title>First Draft Genome Sequence of the Pathogenic Fungus Lomentospora prolificans (Formerly Scedosporium prolificans).</title>
        <authorList>
            <person name="Luo R."/>
            <person name="Zimin A."/>
            <person name="Workman R."/>
            <person name="Fan Y."/>
            <person name="Pertea G."/>
            <person name="Grossman N."/>
            <person name="Wear M.P."/>
            <person name="Jia B."/>
            <person name="Miller H."/>
            <person name="Casadevall A."/>
            <person name="Timp W."/>
            <person name="Zhang S.X."/>
            <person name="Salzberg S.L."/>
        </authorList>
    </citation>
    <scope>NUCLEOTIDE SEQUENCE [LARGE SCALE GENOMIC DNA]</scope>
    <source>
        <strain evidence="3 4">JHH-5317</strain>
    </source>
</reference>
<dbReference type="SUPFAM" id="SSF53335">
    <property type="entry name" value="S-adenosyl-L-methionine-dependent methyltransferases"/>
    <property type="match status" value="1"/>
</dbReference>
<comment type="similarity">
    <text evidence="1">Belongs to the methyltransferase superfamily. LaeA methyltransferase family.</text>
</comment>